<dbReference type="AlphaFoldDB" id="A0AA40C3G6"/>
<feature type="coiled-coil region" evidence="2">
    <location>
        <begin position="559"/>
        <end position="586"/>
    </location>
</feature>
<protein>
    <recommendedName>
        <fullName evidence="4">C2H2-type domain-containing protein</fullName>
    </recommendedName>
</protein>
<evidence type="ECO:0000259" key="4">
    <source>
        <dbReference type="PROSITE" id="PS50157"/>
    </source>
</evidence>
<evidence type="ECO:0000313" key="5">
    <source>
        <dbReference type="EMBL" id="KAK0623419.1"/>
    </source>
</evidence>
<gene>
    <name evidence="5" type="ORF">B0T14DRAFT_176387</name>
</gene>
<evidence type="ECO:0000256" key="3">
    <source>
        <dbReference type="SAM" id="MobiDB-lite"/>
    </source>
</evidence>
<reference evidence="5" key="1">
    <citation type="submission" date="2023-06" db="EMBL/GenBank/DDBJ databases">
        <title>Genome-scale phylogeny and comparative genomics of the fungal order Sordariales.</title>
        <authorList>
            <consortium name="Lawrence Berkeley National Laboratory"/>
            <person name="Hensen N."/>
            <person name="Bonometti L."/>
            <person name="Westerberg I."/>
            <person name="Brannstrom I.O."/>
            <person name="Guillou S."/>
            <person name="Cros-Aarteil S."/>
            <person name="Calhoun S."/>
            <person name="Haridas S."/>
            <person name="Kuo A."/>
            <person name="Mondo S."/>
            <person name="Pangilinan J."/>
            <person name="Riley R."/>
            <person name="Labutti K."/>
            <person name="Andreopoulos B."/>
            <person name="Lipzen A."/>
            <person name="Chen C."/>
            <person name="Yanf M."/>
            <person name="Daum C."/>
            <person name="Ng V."/>
            <person name="Clum A."/>
            <person name="Steindorff A."/>
            <person name="Ohm R."/>
            <person name="Martin F."/>
            <person name="Silar P."/>
            <person name="Natvig D."/>
            <person name="Lalanne C."/>
            <person name="Gautier V."/>
            <person name="Ament-Velasquez S.L."/>
            <person name="Kruys A."/>
            <person name="Hutchinson M.I."/>
            <person name="Powell A.J."/>
            <person name="Barry K."/>
            <person name="Miller A.N."/>
            <person name="Grigoriev I.V."/>
            <person name="Debuchy R."/>
            <person name="Gladieux P."/>
            <person name="Thoren M.H."/>
            <person name="Johannesson H."/>
        </authorList>
    </citation>
    <scope>NUCLEOTIDE SEQUENCE</scope>
    <source>
        <strain evidence="5">CBS 606.72</strain>
    </source>
</reference>
<dbReference type="PROSITE" id="PS00028">
    <property type="entry name" value="ZINC_FINGER_C2H2_1"/>
    <property type="match status" value="1"/>
</dbReference>
<dbReference type="GO" id="GO:0008270">
    <property type="term" value="F:zinc ion binding"/>
    <property type="evidence" value="ECO:0007669"/>
    <property type="project" value="UniProtKB-KW"/>
</dbReference>
<keyword evidence="2" id="KW-0175">Coiled coil</keyword>
<name>A0AA40C3G6_9PEZI</name>
<keyword evidence="1" id="KW-0863">Zinc-finger</keyword>
<keyword evidence="6" id="KW-1185">Reference proteome</keyword>
<dbReference type="EMBL" id="JAULSU010000003">
    <property type="protein sequence ID" value="KAK0623419.1"/>
    <property type="molecule type" value="Genomic_DNA"/>
</dbReference>
<feature type="compositionally biased region" description="Polar residues" evidence="3">
    <location>
        <begin position="620"/>
        <end position="632"/>
    </location>
</feature>
<keyword evidence="1" id="KW-0479">Metal-binding</keyword>
<feature type="region of interest" description="Disordered" evidence="3">
    <location>
        <begin position="228"/>
        <end position="356"/>
    </location>
</feature>
<evidence type="ECO:0000256" key="2">
    <source>
        <dbReference type="SAM" id="Coils"/>
    </source>
</evidence>
<proteinExistence type="predicted"/>
<evidence type="ECO:0000256" key="1">
    <source>
        <dbReference type="PROSITE-ProRule" id="PRU00042"/>
    </source>
</evidence>
<feature type="region of interest" description="Disordered" evidence="3">
    <location>
        <begin position="107"/>
        <end position="159"/>
    </location>
</feature>
<keyword evidence="1" id="KW-0862">Zinc</keyword>
<feature type="compositionally biased region" description="Basic and acidic residues" evidence="3">
    <location>
        <begin position="340"/>
        <end position="356"/>
    </location>
</feature>
<feature type="domain" description="C2H2-type" evidence="4">
    <location>
        <begin position="21"/>
        <end position="48"/>
    </location>
</feature>
<dbReference type="SMART" id="SM00355">
    <property type="entry name" value="ZnF_C2H2"/>
    <property type="match status" value="3"/>
</dbReference>
<feature type="compositionally biased region" description="Low complexity" evidence="3">
    <location>
        <begin position="665"/>
        <end position="685"/>
    </location>
</feature>
<accession>A0AA40C3G6</accession>
<feature type="region of interest" description="Disordered" evidence="3">
    <location>
        <begin position="620"/>
        <end position="819"/>
    </location>
</feature>
<organism evidence="5 6">
    <name type="scientific">Immersiella caudata</name>
    <dbReference type="NCBI Taxonomy" id="314043"/>
    <lineage>
        <taxon>Eukaryota</taxon>
        <taxon>Fungi</taxon>
        <taxon>Dikarya</taxon>
        <taxon>Ascomycota</taxon>
        <taxon>Pezizomycotina</taxon>
        <taxon>Sordariomycetes</taxon>
        <taxon>Sordariomycetidae</taxon>
        <taxon>Sordariales</taxon>
        <taxon>Lasiosphaeriaceae</taxon>
        <taxon>Immersiella</taxon>
    </lineage>
</organism>
<feature type="compositionally biased region" description="Low complexity" evidence="3">
    <location>
        <begin position="802"/>
        <end position="813"/>
    </location>
</feature>
<feature type="compositionally biased region" description="Low complexity" evidence="3">
    <location>
        <begin position="781"/>
        <end position="793"/>
    </location>
</feature>
<dbReference type="Proteomes" id="UP001175000">
    <property type="component" value="Unassembled WGS sequence"/>
</dbReference>
<dbReference type="InterPro" id="IPR013087">
    <property type="entry name" value="Znf_C2H2_type"/>
</dbReference>
<feature type="compositionally biased region" description="Polar residues" evidence="3">
    <location>
        <begin position="124"/>
        <end position="154"/>
    </location>
</feature>
<dbReference type="PROSITE" id="PS50157">
    <property type="entry name" value="ZINC_FINGER_C2H2_2"/>
    <property type="match status" value="1"/>
</dbReference>
<comment type="caution">
    <text evidence="5">The sequence shown here is derived from an EMBL/GenBank/DDBJ whole genome shotgun (WGS) entry which is preliminary data.</text>
</comment>
<evidence type="ECO:0000313" key="6">
    <source>
        <dbReference type="Proteomes" id="UP001175000"/>
    </source>
</evidence>
<sequence>MMSSSVAEPGPGPGVVAAVPQVCPHCRKEFPRLCDLNKHAKSHSRPFKCEVQGCKYHEHGWPTAKELERHVNDKHSAAPRTFACVFPPCTYESKRESNCKQHMEKKHGWNYQRSKSNGKRLVSQGPSSQSRPVQTIPTALDNSPQTASTTFQPSSAPPFGSDFVLFPEDADQPIILGPPGEHLSRNYEPTDDDESRVFLPWTSPTTRLLKNQSALDMFTETYNRASEKGLGHPESMIDPSLQQYNQLPGPGYSRLDGHRLSAMSSPVKAEPPGLTMDRYSWNGGSDTGSAPADSPTDSRRGPSTAYSSQFHTPHSAGLDYTGPPAPPGQMGWNQTNLRRRGSDDDGHRPEKKLKSGVEEFTDSTMPDIFRFAHPHIYDRDQKEKYSPCHSSHRDISTLVRHLGRPAHRLTVTKEAISSFDIEEEDYPHPRVGVCRRCWRQFFQRDSFEQHTSNTCEKVSKGKREKWQVLCDSFTPLIDPSTNPDTMGQTLQGVGQAEARDELRRSPSRQSGFFAAGVEGTTWDEPLSPTSAPLATPFLPQPPALTSASHEGGTISLQDYERLQRERDELRQKNQQLERMANALLVSRTYQSASAFGSVAQGPRADPLAVLAGSSSTLTVAGPSRQRTLTRRSAPSDRDSLVQHMGSQPPEVDIDGLMNEPHENLSRQNSDVSSTSRSTVHHVTNSPPLPTDDYEPAADGKTDNPQSRAVKPPTSDSGYVSLGGHHRHGSFGDISGLPGVANPRGHHRNSSSMSTLTYHHNQHDQQPAGFPWKPVMMSGPAQTQHQQQQQQQHQNTFMAEAPQQQQQAQNQQQAGEPSFDDMQFLNDIDWTL</sequence>
<feature type="compositionally biased region" description="Polar residues" evidence="3">
    <location>
        <begin position="749"/>
        <end position="758"/>
    </location>
</feature>